<dbReference type="Gene3D" id="3.30.1330.80">
    <property type="entry name" value="Hypothetical protein, similar to alpha- acetolactate decarboxylase, domain 2"/>
    <property type="match status" value="1"/>
</dbReference>
<dbReference type="Proteomes" id="UP000178690">
    <property type="component" value="Unassembled WGS sequence"/>
</dbReference>
<feature type="domain" description="PPC" evidence="1">
    <location>
        <begin position="5"/>
        <end position="141"/>
    </location>
</feature>
<dbReference type="PANTHER" id="PTHR34988">
    <property type="entry name" value="PROTEIN, PUTATIVE-RELATED"/>
    <property type="match status" value="1"/>
</dbReference>
<evidence type="ECO:0000313" key="2">
    <source>
        <dbReference type="EMBL" id="OHA48528.1"/>
    </source>
</evidence>
<gene>
    <name evidence="2" type="ORF">A2682_01325</name>
</gene>
<protein>
    <recommendedName>
        <fullName evidence="1">PPC domain-containing protein</fullName>
    </recommendedName>
</protein>
<dbReference type="InterPro" id="IPR025707">
    <property type="entry name" value="DNA_bp_PD1"/>
</dbReference>
<sequence>MHVISRYGDTMLLRLVRGEELVETLTAFCGREGISAGWIEGIGAGDRIEISYYDVEKRRYMPTVIEEEFELLNLLGNVALKEEKPFLHLHATAGKKDLSAMGGHLHSLRIAGTGEIRLTKLPGELRRSLDDETGLWLLCPTED</sequence>
<dbReference type="CDD" id="cd11378">
    <property type="entry name" value="DUF296"/>
    <property type="match status" value="1"/>
</dbReference>
<dbReference type="PIRSF" id="PIRSF016702">
    <property type="entry name" value="DNA_bp_PD1"/>
    <property type="match status" value="1"/>
</dbReference>
<dbReference type="SUPFAM" id="SSF117856">
    <property type="entry name" value="AF0104/ALDC/Ptd012-like"/>
    <property type="match status" value="1"/>
</dbReference>
<reference evidence="2 3" key="1">
    <citation type="journal article" date="2016" name="Nat. Commun.">
        <title>Thousands of microbial genomes shed light on interconnected biogeochemical processes in an aquifer system.</title>
        <authorList>
            <person name="Anantharaman K."/>
            <person name="Brown C.T."/>
            <person name="Hug L.A."/>
            <person name="Sharon I."/>
            <person name="Castelle C.J."/>
            <person name="Probst A.J."/>
            <person name="Thomas B.C."/>
            <person name="Singh A."/>
            <person name="Wilkins M.J."/>
            <person name="Karaoz U."/>
            <person name="Brodie E.L."/>
            <person name="Williams K.H."/>
            <person name="Hubbard S.S."/>
            <person name="Banfield J.F."/>
        </authorList>
    </citation>
    <scope>NUCLEOTIDE SEQUENCE [LARGE SCALE GENOMIC DNA]</scope>
    <source>
        <strain evidence="3">RIFCSPHIGHO2_01_FULL_58_15</strain>
    </source>
</reference>
<proteinExistence type="predicted"/>
<evidence type="ECO:0000313" key="3">
    <source>
        <dbReference type="Proteomes" id="UP000178690"/>
    </source>
</evidence>
<dbReference type="InterPro" id="IPR005175">
    <property type="entry name" value="PPC_dom"/>
</dbReference>
<dbReference type="AlphaFoldDB" id="A0A1G2PJN3"/>
<dbReference type="EMBL" id="MHST01000019">
    <property type="protein sequence ID" value="OHA48528.1"/>
    <property type="molecule type" value="Genomic_DNA"/>
</dbReference>
<evidence type="ECO:0000259" key="1">
    <source>
        <dbReference type="PROSITE" id="PS51742"/>
    </source>
</evidence>
<dbReference type="PROSITE" id="PS51742">
    <property type="entry name" value="PPC"/>
    <property type="match status" value="1"/>
</dbReference>
<organism evidence="2 3">
    <name type="scientific">Terrybacteria sp. (strain RIFCSPHIGHO2_01_FULL_58_15)</name>
    <dbReference type="NCBI Taxonomy" id="1802363"/>
    <lineage>
        <taxon>Bacteria</taxon>
        <taxon>Candidatus Terryibacteriota</taxon>
    </lineage>
</organism>
<name>A0A1G2PJN3_TERXR</name>
<accession>A0A1G2PJN3</accession>
<dbReference type="Pfam" id="PF03479">
    <property type="entry name" value="PCC"/>
    <property type="match status" value="1"/>
</dbReference>
<dbReference type="PANTHER" id="PTHR34988:SF1">
    <property type="entry name" value="DNA-BINDING PROTEIN"/>
    <property type="match status" value="1"/>
</dbReference>
<comment type="caution">
    <text evidence="2">The sequence shown here is derived from an EMBL/GenBank/DDBJ whole genome shotgun (WGS) entry which is preliminary data.</text>
</comment>